<dbReference type="InterPro" id="IPR011025">
    <property type="entry name" value="GproteinA_insert"/>
</dbReference>
<evidence type="ECO:0000313" key="1">
    <source>
        <dbReference type="EnsemblMetazoa" id="Aqu2.1.02868_001"/>
    </source>
</evidence>
<dbReference type="OMA" id="ARRHYCH"/>
<dbReference type="EnsemblMetazoa" id="Aqu2.1.02868_001">
    <property type="protein sequence ID" value="Aqu2.1.02868_001"/>
    <property type="gene ID" value="Aqu2.1.02868"/>
</dbReference>
<dbReference type="STRING" id="400682.A0A1X7SLG5"/>
<protein>
    <submittedName>
        <fullName evidence="1">Uncharacterized protein</fullName>
    </submittedName>
</protein>
<reference evidence="1" key="1">
    <citation type="submission" date="2017-05" db="UniProtKB">
        <authorList>
            <consortium name="EnsemblMetazoa"/>
        </authorList>
    </citation>
    <scope>IDENTIFICATION</scope>
</reference>
<dbReference type="eggNOG" id="KOG0082">
    <property type="taxonomic scope" value="Eukaryota"/>
</dbReference>
<dbReference type="Gene3D" id="1.10.400.10">
    <property type="entry name" value="GI Alpha 1, domain 2-like"/>
    <property type="match status" value="1"/>
</dbReference>
<name>A0A1X7SLG5_AMPQE</name>
<dbReference type="InParanoid" id="A0A1X7SLG5"/>
<organism evidence="1">
    <name type="scientific">Amphimedon queenslandica</name>
    <name type="common">Sponge</name>
    <dbReference type="NCBI Taxonomy" id="400682"/>
    <lineage>
        <taxon>Eukaryota</taxon>
        <taxon>Metazoa</taxon>
        <taxon>Porifera</taxon>
        <taxon>Demospongiae</taxon>
        <taxon>Heteroscleromorpha</taxon>
        <taxon>Haplosclerida</taxon>
        <taxon>Niphatidae</taxon>
        <taxon>Amphimedon</taxon>
    </lineage>
</organism>
<sequence>IIHEQGFTRDECKQYRPVVYSNTIQSLAAIVKGMDLLGINFHNPARRHYCHSGHKN</sequence>
<accession>A0A1X7SLG5</accession>
<dbReference type="SUPFAM" id="SSF47895">
    <property type="entry name" value="Transducin (alpha subunit), insertion domain"/>
    <property type="match status" value="1"/>
</dbReference>
<dbReference type="GO" id="GO:0007165">
    <property type="term" value="P:signal transduction"/>
    <property type="evidence" value="ECO:0007669"/>
    <property type="project" value="InterPro"/>
</dbReference>
<dbReference type="AlphaFoldDB" id="A0A1X7SLG5"/>
<proteinExistence type="predicted"/>